<dbReference type="HAMAP" id="MF_01350">
    <property type="entry name" value="NDH1_NuoH"/>
    <property type="match status" value="1"/>
</dbReference>
<proteinExistence type="inferred from homology"/>
<comment type="similarity">
    <text evidence="5 6">Belongs to the complex I subunit 1 family.</text>
</comment>
<dbReference type="PANTHER" id="PTHR11432">
    <property type="entry name" value="NADH DEHYDROGENASE SUBUNIT 1"/>
    <property type="match status" value="1"/>
</dbReference>
<evidence type="ECO:0000256" key="6">
    <source>
        <dbReference type="RuleBase" id="RU000471"/>
    </source>
</evidence>
<dbReference type="PANTHER" id="PTHR11432:SF3">
    <property type="entry name" value="NADH-UBIQUINONE OXIDOREDUCTASE CHAIN 1"/>
    <property type="match status" value="1"/>
</dbReference>
<dbReference type="eggNOG" id="COG1005">
    <property type="taxonomic scope" value="Bacteria"/>
</dbReference>
<sequence length="380" mass="42424">MMSMGSTTFEITINVIKTLLVFLMMVQAVPILVWLERRGSGFIQNRFGPNRVGPLGLMQLLADAVKFLTKEDFFPEKGNRFMFYAAPVFALIPGAIAYMAIPMSVPLKLENYTFLIQGFEINVGIVFILGISSLAAYTILMAGWGSGSKFSLMGAMRASAQIISYELALGLSVVGVILMYGTFNLGDMIAAQHGPLTFAAFGYTITASALIPNWGVFFQPVGMILFFAATFAESNRLPFDLAEGEAELVAGFHTEYGGFKMLMFFIGEYAHMMIAAGLMTTFFFGGYSIWSLTPDQVYQWFYGLTGSEQTANILNTVAHFLSYNVKFAIFLWIFIHVRWTLPRFRYDQLMDLGWKTMLPWALANTMITAIVIFVTAYFVF</sequence>
<dbReference type="PROSITE" id="PS00668">
    <property type="entry name" value="COMPLEX1_ND1_2"/>
    <property type="match status" value="1"/>
</dbReference>
<dbReference type="EC" id="7.1.1.-" evidence="5"/>
<dbReference type="GO" id="GO:0005886">
    <property type="term" value="C:plasma membrane"/>
    <property type="evidence" value="ECO:0007669"/>
    <property type="project" value="UniProtKB-SubCell"/>
</dbReference>
<comment type="subcellular location">
    <subcellularLocation>
        <location evidence="5 6">Cell membrane</location>
        <topology evidence="5 6">Multi-pass membrane protein</topology>
    </subcellularLocation>
    <subcellularLocation>
        <location evidence="1">Membrane</location>
        <topology evidence="1">Multi-pass membrane protein</topology>
    </subcellularLocation>
</comment>
<evidence type="ECO:0000256" key="5">
    <source>
        <dbReference type="HAMAP-Rule" id="MF_01350"/>
    </source>
</evidence>
<feature type="transmembrane region" description="Helical" evidence="5">
    <location>
        <begin position="313"/>
        <end position="337"/>
    </location>
</feature>
<dbReference type="InterPro" id="IPR018086">
    <property type="entry name" value="NADH_UbQ_OxRdtase_su1_CS"/>
</dbReference>
<dbReference type="GO" id="GO:0048038">
    <property type="term" value="F:quinone binding"/>
    <property type="evidence" value="ECO:0007669"/>
    <property type="project" value="UniProtKB-KW"/>
</dbReference>
<comment type="function">
    <text evidence="5">NDH-1 shuttles electrons from NADH, via FMN and iron-sulfur (Fe-S) centers, to quinones in the respiratory chain. The immediate electron acceptor for the enzyme in this species is believed to be ubiquinone. Couples the redox reaction to proton translocation (for every two electrons transferred, four hydrogen ions are translocated across the cytoplasmic membrane), and thus conserves the redox energy in a proton gradient. This subunit may bind ubiquinone.</text>
</comment>
<keyword evidence="2 5" id="KW-0812">Transmembrane</keyword>
<feature type="transmembrane region" description="Helical" evidence="5">
    <location>
        <begin position="358"/>
        <end position="379"/>
    </location>
</feature>
<dbReference type="Proteomes" id="UP000012040">
    <property type="component" value="Chromosome"/>
</dbReference>
<gene>
    <name evidence="5" type="primary">nuoH</name>
    <name evidence="7" type="ORF">A11Q_2600</name>
</gene>
<dbReference type="RefSeq" id="WP_015471306.1">
    <property type="nucleotide sequence ID" value="NC_020813.1"/>
</dbReference>
<keyword evidence="5" id="KW-1003">Cell membrane</keyword>
<evidence type="ECO:0000256" key="2">
    <source>
        <dbReference type="ARBA" id="ARBA00022692"/>
    </source>
</evidence>
<keyword evidence="5" id="KW-1278">Translocase</keyword>
<dbReference type="STRING" id="1184267.A11Q_2600"/>
<evidence type="ECO:0000256" key="1">
    <source>
        <dbReference type="ARBA" id="ARBA00004141"/>
    </source>
</evidence>
<reference evidence="7 8" key="1">
    <citation type="journal article" date="2013" name="ISME J.">
        <title>By their genes ye shall know them: genomic signatures of predatory bacteria.</title>
        <authorList>
            <person name="Pasternak Z."/>
            <person name="Pietrokovski S."/>
            <person name="Rotem O."/>
            <person name="Gophna U."/>
            <person name="Lurie-Weinberger M.N."/>
            <person name="Jurkevitch E."/>
        </authorList>
    </citation>
    <scope>NUCLEOTIDE SEQUENCE [LARGE SCALE GENOMIC DNA]</scope>
    <source>
        <strain evidence="7 8">JSS</strain>
    </source>
</reference>
<evidence type="ECO:0000256" key="3">
    <source>
        <dbReference type="ARBA" id="ARBA00022989"/>
    </source>
</evidence>
<dbReference type="InterPro" id="IPR001694">
    <property type="entry name" value="NADH_UbQ_OxRdtase_su1/FPO"/>
</dbReference>
<dbReference type="AlphaFoldDB" id="M4VFI6"/>
<keyword evidence="4 5" id="KW-0472">Membrane</keyword>
<dbReference type="KEGG" id="bex:A11Q_2600"/>
<keyword evidence="5" id="KW-0830">Ubiquinone</keyword>
<keyword evidence="3 5" id="KW-1133">Transmembrane helix</keyword>
<keyword evidence="5 6" id="KW-0520">NAD</keyword>
<evidence type="ECO:0000256" key="4">
    <source>
        <dbReference type="ARBA" id="ARBA00023136"/>
    </source>
</evidence>
<dbReference type="EMBL" id="CP003537">
    <property type="protein sequence ID" value="AGH96816.1"/>
    <property type="molecule type" value="Genomic_DNA"/>
</dbReference>
<organism evidence="7 8">
    <name type="scientific">Pseudobdellovibrio exovorus JSS</name>
    <dbReference type="NCBI Taxonomy" id="1184267"/>
    <lineage>
        <taxon>Bacteria</taxon>
        <taxon>Pseudomonadati</taxon>
        <taxon>Bdellovibrionota</taxon>
        <taxon>Bdellovibrionia</taxon>
        <taxon>Bdellovibrionales</taxon>
        <taxon>Pseudobdellovibrionaceae</taxon>
        <taxon>Pseudobdellovibrio</taxon>
    </lineage>
</organism>
<feature type="transmembrane region" description="Helical" evidence="5">
    <location>
        <begin position="81"/>
        <end position="101"/>
    </location>
</feature>
<dbReference type="GO" id="GO:0016655">
    <property type="term" value="F:oxidoreductase activity, acting on NAD(P)H, quinone or similar compound as acceptor"/>
    <property type="evidence" value="ECO:0007669"/>
    <property type="project" value="UniProtKB-UniRule"/>
</dbReference>
<feature type="transmembrane region" description="Helical" evidence="5">
    <location>
        <begin position="163"/>
        <end position="183"/>
    </location>
</feature>
<evidence type="ECO:0000313" key="7">
    <source>
        <dbReference type="EMBL" id="AGH96816.1"/>
    </source>
</evidence>
<accession>M4VFI6</accession>
<feature type="transmembrane region" description="Helical" evidence="5">
    <location>
        <begin position="121"/>
        <end position="142"/>
    </location>
</feature>
<feature type="transmembrane region" description="Helical" evidence="5">
    <location>
        <begin position="12"/>
        <end position="32"/>
    </location>
</feature>
<comment type="catalytic activity">
    <reaction evidence="5">
        <text>a quinone + NADH + 5 H(+)(in) = a quinol + NAD(+) + 4 H(+)(out)</text>
        <dbReference type="Rhea" id="RHEA:57888"/>
        <dbReference type="ChEBI" id="CHEBI:15378"/>
        <dbReference type="ChEBI" id="CHEBI:24646"/>
        <dbReference type="ChEBI" id="CHEBI:57540"/>
        <dbReference type="ChEBI" id="CHEBI:57945"/>
        <dbReference type="ChEBI" id="CHEBI:132124"/>
    </reaction>
</comment>
<keyword evidence="8" id="KW-1185">Reference proteome</keyword>
<protein>
    <recommendedName>
        <fullName evidence="5">NADH-quinone oxidoreductase subunit H</fullName>
        <ecNumber evidence="5">7.1.1.-</ecNumber>
    </recommendedName>
    <alternativeName>
        <fullName evidence="5">NADH dehydrogenase I subunit H</fullName>
    </alternativeName>
    <alternativeName>
        <fullName evidence="5">NDH-1 subunit H</fullName>
    </alternativeName>
</protein>
<keyword evidence="5" id="KW-0874">Quinone</keyword>
<dbReference type="GO" id="GO:0009060">
    <property type="term" value="P:aerobic respiration"/>
    <property type="evidence" value="ECO:0007669"/>
    <property type="project" value="TreeGrafter"/>
</dbReference>
<comment type="subunit">
    <text evidence="5">NDH-1 is composed of 14 different subunits. Subunits NuoA, H, J, K, L, M, N constitute the membrane sector of the complex.</text>
</comment>
<dbReference type="GO" id="GO:0003954">
    <property type="term" value="F:NADH dehydrogenase activity"/>
    <property type="evidence" value="ECO:0007669"/>
    <property type="project" value="TreeGrafter"/>
</dbReference>
<dbReference type="HOGENOM" id="CLU_015134_0_1_7"/>
<name>M4VFI6_9BACT</name>
<evidence type="ECO:0000313" key="8">
    <source>
        <dbReference type="Proteomes" id="UP000012040"/>
    </source>
</evidence>
<dbReference type="PATRIC" id="fig|1184267.3.peg.2628"/>
<feature type="transmembrane region" description="Helical" evidence="5">
    <location>
        <begin position="203"/>
        <end position="229"/>
    </location>
</feature>
<dbReference type="Pfam" id="PF00146">
    <property type="entry name" value="NADHdh"/>
    <property type="match status" value="1"/>
</dbReference>
<feature type="transmembrane region" description="Helical" evidence="5">
    <location>
        <begin position="269"/>
        <end position="293"/>
    </location>
</feature>